<dbReference type="GO" id="GO:0051539">
    <property type="term" value="F:4 iron, 4 sulfur cluster binding"/>
    <property type="evidence" value="ECO:0007669"/>
    <property type="project" value="UniProtKB-KW"/>
</dbReference>
<comment type="catalytic activity">
    <reaction evidence="9">
        <text>glycyl-[protein] + reduced [flavodoxin] + S-adenosyl-L-methionine = glycin-2-yl radical-[protein] + semiquinone [flavodoxin] + 5'-deoxyadenosine + L-methionine + H(+)</text>
        <dbReference type="Rhea" id="RHEA:61976"/>
        <dbReference type="Rhea" id="RHEA-COMP:10622"/>
        <dbReference type="Rhea" id="RHEA-COMP:14480"/>
        <dbReference type="Rhea" id="RHEA-COMP:15993"/>
        <dbReference type="Rhea" id="RHEA-COMP:15994"/>
        <dbReference type="ChEBI" id="CHEBI:15378"/>
        <dbReference type="ChEBI" id="CHEBI:17319"/>
        <dbReference type="ChEBI" id="CHEBI:29947"/>
        <dbReference type="ChEBI" id="CHEBI:32722"/>
        <dbReference type="ChEBI" id="CHEBI:57618"/>
        <dbReference type="ChEBI" id="CHEBI:57844"/>
        <dbReference type="ChEBI" id="CHEBI:59789"/>
        <dbReference type="ChEBI" id="CHEBI:140311"/>
    </reaction>
</comment>
<dbReference type="InterPro" id="IPR013785">
    <property type="entry name" value="Aldolase_TIM"/>
</dbReference>
<evidence type="ECO:0000259" key="10">
    <source>
        <dbReference type="PROSITE" id="PS51379"/>
    </source>
</evidence>
<dbReference type="InterPro" id="IPR001989">
    <property type="entry name" value="Radical_activat_CS"/>
</dbReference>
<dbReference type="PROSITE" id="PS01087">
    <property type="entry name" value="RADICAL_ACTIVATING"/>
    <property type="match status" value="1"/>
</dbReference>
<keyword evidence="3" id="KW-0004">4Fe-4S</keyword>
<feature type="domain" description="4Fe-4S ferredoxin-type" evidence="10">
    <location>
        <begin position="75"/>
        <end position="103"/>
    </location>
</feature>
<proteinExistence type="inferred from homology"/>
<evidence type="ECO:0000313" key="13">
    <source>
        <dbReference type="Proteomes" id="UP000198619"/>
    </source>
</evidence>
<dbReference type="SUPFAM" id="SSF102114">
    <property type="entry name" value="Radical SAM enzymes"/>
    <property type="match status" value="1"/>
</dbReference>
<dbReference type="AlphaFoldDB" id="A0A1I0ZHI0"/>
<dbReference type="Pfam" id="PF13353">
    <property type="entry name" value="Fer4_12"/>
    <property type="match status" value="1"/>
</dbReference>
<sequence>MKGNIFNIQKYSIHDGPGIRTTVFFKGCPLKCQWCHNPESQNFNKEVMFFKDKCIECGFCLKICKNNALYFEENSIKINRDKCNICGDCCEECPTTARSMVGEEKSCDDVLKEILKDKIFYDESGGGVTFSGGEPLSQGEFLKTLLIKCKNKGINTIVDTSGFGNKELIEDIATYVDLFLYDLKIIDNEKHKKYIGVSNEIILNNLKALKNLNKRVFIRIPIIPTINDGNKDIDDFITTLKNIGVFEQINLLPYHNISSEKYRRLNKKYELTNINVPSDEKMEEIKKIFENEGFKVKIGG</sequence>
<keyword evidence="12" id="KW-0670">Pyruvate</keyword>
<dbReference type="InterPro" id="IPR034457">
    <property type="entry name" value="Organic_radical-activating"/>
</dbReference>
<keyword evidence="4" id="KW-0949">S-adenosyl-L-methionine</keyword>
<dbReference type="PIRSF" id="PIRSF000371">
    <property type="entry name" value="PFL_act_enz"/>
    <property type="match status" value="1"/>
</dbReference>
<dbReference type="InterPro" id="IPR012839">
    <property type="entry name" value="Organic_radical_activase"/>
</dbReference>
<evidence type="ECO:0000256" key="6">
    <source>
        <dbReference type="ARBA" id="ARBA00023002"/>
    </source>
</evidence>
<evidence type="ECO:0000256" key="2">
    <source>
        <dbReference type="ARBA" id="ARBA00009777"/>
    </source>
</evidence>
<gene>
    <name evidence="12" type="ORF">SAMN04488528_102117</name>
</gene>
<keyword evidence="13" id="KW-1185">Reference proteome</keyword>
<dbReference type="Proteomes" id="UP000198619">
    <property type="component" value="Unassembled WGS sequence"/>
</dbReference>
<dbReference type="GO" id="GO:0016829">
    <property type="term" value="F:lyase activity"/>
    <property type="evidence" value="ECO:0007669"/>
    <property type="project" value="UniProtKB-KW"/>
</dbReference>
<dbReference type="Pfam" id="PF04055">
    <property type="entry name" value="Radical_SAM"/>
    <property type="match status" value="1"/>
</dbReference>
<keyword evidence="5" id="KW-0479">Metal-binding</keyword>
<organism evidence="12 13">
    <name type="scientific">Clostridium frigidicarnis</name>
    <dbReference type="NCBI Taxonomy" id="84698"/>
    <lineage>
        <taxon>Bacteria</taxon>
        <taxon>Bacillati</taxon>
        <taxon>Bacillota</taxon>
        <taxon>Clostridia</taxon>
        <taxon>Eubacteriales</taxon>
        <taxon>Clostridiaceae</taxon>
        <taxon>Clostridium</taxon>
    </lineage>
</organism>
<dbReference type="InterPro" id="IPR007197">
    <property type="entry name" value="rSAM"/>
</dbReference>
<dbReference type="NCBIfam" id="TIGR02494">
    <property type="entry name" value="PFLE_PFLC"/>
    <property type="match status" value="1"/>
</dbReference>
<comment type="similarity">
    <text evidence="2">Belongs to the organic radical-activating enzymes family.</text>
</comment>
<protein>
    <submittedName>
        <fullName evidence="12">Pyruvate formate lyase activating enzyme</fullName>
    </submittedName>
</protein>
<evidence type="ECO:0000256" key="5">
    <source>
        <dbReference type="ARBA" id="ARBA00022723"/>
    </source>
</evidence>
<dbReference type="NCBIfam" id="NF043069">
    <property type="entry name" value="T4HPD_activ_SAM"/>
    <property type="match status" value="1"/>
</dbReference>
<feature type="domain" description="4Fe-4S ferredoxin-type" evidence="10">
    <location>
        <begin position="45"/>
        <end position="74"/>
    </location>
</feature>
<keyword evidence="7" id="KW-0408">Iron</keyword>
<dbReference type="InterPro" id="IPR058240">
    <property type="entry name" value="rSAM_sf"/>
</dbReference>
<evidence type="ECO:0000313" key="12">
    <source>
        <dbReference type="EMBL" id="SFB24981.1"/>
    </source>
</evidence>
<dbReference type="PANTHER" id="PTHR30352:SF4">
    <property type="entry name" value="PYRUVATE FORMATE-LYASE 2-ACTIVATING ENZYME"/>
    <property type="match status" value="1"/>
</dbReference>
<evidence type="ECO:0000256" key="8">
    <source>
        <dbReference type="ARBA" id="ARBA00023014"/>
    </source>
</evidence>
<keyword evidence="8" id="KW-0411">Iron-sulfur</keyword>
<dbReference type="STRING" id="84698.SAMN04488528_102117"/>
<dbReference type="SUPFAM" id="SSF54862">
    <property type="entry name" value="4Fe-4S ferredoxins"/>
    <property type="match status" value="1"/>
</dbReference>
<dbReference type="InterPro" id="IPR040074">
    <property type="entry name" value="BssD/PflA/YjjW"/>
</dbReference>
<keyword evidence="12" id="KW-0456">Lyase</keyword>
<dbReference type="GO" id="GO:0046872">
    <property type="term" value="F:metal ion binding"/>
    <property type="evidence" value="ECO:0007669"/>
    <property type="project" value="UniProtKB-KW"/>
</dbReference>
<dbReference type="PANTHER" id="PTHR30352">
    <property type="entry name" value="PYRUVATE FORMATE-LYASE-ACTIVATING ENZYME"/>
    <property type="match status" value="1"/>
</dbReference>
<dbReference type="PROSITE" id="PS51379">
    <property type="entry name" value="4FE4S_FER_2"/>
    <property type="match status" value="2"/>
</dbReference>
<evidence type="ECO:0000256" key="7">
    <source>
        <dbReference type="ARBA" id="ARBA00023004"/>
    </source>
</evidence>
<dbReference type="GO" id="GO:0043364">
    <property type="term" value="F:glycyl-radical enzyme activating activity"/>
    <property type="evidence" value="ECO:0007669"/>
    <property type="project" value="InterPro"/>
</dbReference>
<dbReference type="Gene3D" id="3.20.20.70">
    <property type="entry name" value="Aldolase class I"/>
    <property type="match status" value="1"/>
</dbReference>
<name>A0A1I0ZHI0_9CLOT</name>
<dbReference type="PROSITE" id="PS51918">
    <property type="entry name" value="RADICAL_SAM"/>
    <property type="match status" value="1"/>
</dbReference>
<evidence type="ECO:0000256" key="3">
    <source>
        <dbReference type="ARBA" id="ARBA00022485"/>
    </source>
</evidence>
<dbReference type="Gene3D" id="3.30.70.20">
    <property type="match status" value="1"/>
</dbReference>
<dbReference type="CDD" id="cd01335">
    <property type="entry name" value="Radical_SAM"/>
    <property type="match status" value="1"/>
</dbReference>
<dbReference type="InterPro" id="IPR050014">
    <property type="entry name" value="T4HPD_activ_SAM"/>
</dbReference>
<evidence type="ECO:0000256" key="1">
    <source>
        <dbReference type="ARBA" id="ARBA00001966"/>
    </source>
</evidence>
<feature type="domain" description="Radical SAM core" evidence="11">
    <location>
        <begin position="14"/>
        <end position="291"/>
    </location>
</feature>
<accession>A0A1I0ZHI0</accession>
<dbReference type="InterPro" id="IPR017896">
    <property type="entry name" value="4Fe4S_Fe-S-bd"/>
</dbReference>
<reference evidence="12 13" key="1">
    <citation type="submission" date="2016-10" db="EMBL/GenBank/DDBJ databases">
        <authorList>
            <person name="de Groot N.N."/>
        </authorList>
    </citation>
    <scope>NUCLEOTIDE SEQUENCE [LARGE SCALE GENOMIC DNA]</scope>
    <source>
        <strain evidence="12 13">DSM 12271</strain>
    </source>
</reference>
<evidence type="ECO:0000259" key="11">
    <source>
        <dbReference type="PROSITE" id="PS51918"/>
    </source>
</evidence>
<evidence type="ECO:0000256" key="9">
    <source>
        <dbReference type="ARBA" id="ARBA00047365"/>
    </source>
</evidence>
<comment type="cofactor">
    <cofactor evidence="1">
        <name>[4Fe-4S] cluster</name>
        <dbReference type="ChEBI" id="CHEBI:49883"/>
    </cofactor>
</comment>
<dbReference type="SFLD" id="SFLDS00029">
    <property type="entry name" value="Radical_SAM"/>
    <property type="match status" value="1"/>
</dbReference>
<keyword evidence="6" id="KW-0560">Oxidoreductase</keyword>
<dbReference type="SFLD" id="SFLDG01118">
    <property type="entry name" value="activating_enzymes__group_2"/>
    <property type="match status" value="1"/>
</dbReference>
<dbReference type="SFLD" id="SFLDG01066">
    <property type="entry name" value="organic_radical-activating_enz"/>
    <property type="match status" value="1"/>
</dbReference>
<evidence type="ECO:0000256" key="4">
    <source>
        <dbReference type="ARBA" id="ARBA00022691"/>
    </source>
</evidence>
<dbReference type="EMBL" id="FOKI01000021">
    <property type="protein sequence ID" value="SFB24981.1"/>
    <property type="molecule type" value="Genomic_DNA"/>
</dbReference>